<feature type="region of interest" description="Disordered" evidence="1">
    <location>
        <begin position="456"/>
        <end position="480"/>
    </location>
</feature>
<dbReference type="AlphaFoldDB" id="A0A1I8HD85"/>
<evidence type="ECO:0000313" key="2">
    <source>
        <dbReference type="Proteomes" id="UP000095280"/>
    </source>
</evidence>
<feature type="compositionally biased region" description="Polar residues" evidence="1">
    <location>
        <begin position="579"/>
        <end position="592"/>
    </location>
</feature>
<keyword evidence="2" id="KW-1185">Reference proteome</keyword>
<feature type="region of interest" description="Disordered" evidence="1">
    <location>
        <begin position="546"/>
        <end position="595"/>
    </location>
</feature>
<feature type="region of interest" description="Disordered" evidence="1">
    <location>
        <begin position="164"/>
        <end position="221"/>
    </location>
</feature>
<dbReference type="InterPro" id="IPR029063">
    <property type="entry name" value="SAM-dependent_MTases_sf"/>
</dbReference>
<name>A0A1I8HD85_9PLAT</name>
<reference evidence="3" key="1">
    <citation type="submission" date="2016-11" db="UniProtKB">
        <authorList>
            <consortium name="WormBaseParasite"/>
        </authorList>
    </citation>
    <scope>IDENTIFICATION</scope>
</reference>
<feature type="compositionally biased region" description="Basic and acidic residues" evidence="1">
    <location>
        <begin position="561"/>
        <end position="572"/>
    </location>
</feature>
<dbReference type="WBParaSite" id="maker-uti_cns_0005453-snap-gene-0.4-mRNA-1">
    <property type="protein sequence ID" value="maker-uti_cns_0005453-snap-gene-0.4-mRNA-1"/>
    <property type="gene ID" value="maker-uti_cns_0005453-snap-gene-0.4"/>
</dbReference>
<feature type="region of interest" description="Disordered" evidence="1">
    <location>
        <begin position="1088"/>
        <end position="1110"/>
    </location>
</feature>
<organism evidence="2 3">
    <name type="scientific">Macrostomum lignano</name>
    <dbReference type="NCBI Taxonomy" id="282301"/>
    <lineage>
        <taxon>Eukaryota</taxon>
        <taxon>Metazoa</taxon>
        <taxon>Spiralia</taxon>
        <taxon>Lophotrochozoa</taxon>
        <taxon>Platyhelminthes</taxon>
        <taxon>Rhabditophora</taxon>
        <taxon>Macrostomorpha</taxon>
        <taxon>Macrostomida</taxon>
        <taxon>Macrostomidae</taxon>
        <taxon>Macrostomum</taxon>
    </lineage>
</organism>
<evidence type="ECO:0000313" key="3">
    <source>
        <dbReference type="WBParaSite" id="maker-uti_cns_0005453-snap-gene-0.4-mRNA-1"/>
    </source>
</evidence>
<dbReference type="SUPFAM" id="SSF53335">
    <property type="entry name" value="S-adenosyl-L-methionine-dependent methyltransferases"/>
    <property type="match status" value="1"/>
</dbReference>
<feature type="compositionally biased region" description="Basic and acidic residues" evidence="1">
    <location>
        <begin position="456"/>
        <end position="477"/>
    </location>
</feature>
<proteinExistence type="predicted"/>
<dbReference type="Gene3D" id="3.40.50.150">
    <property type="entry name" value="Vaccinia Virus protein VP39"/>
    <property type="match status" value="1"/>
</dbReference>
<feature type="compositionally biased region" description="Basic and acidic residues" evidence="1">
    <location>
        <begin position="1098"/>
        <end position="1107"/>
    </location>
</feature>
<sequence>TPSASRASAHCRQVERRPAVCQWWSDHRSGFQQATHDFGVSSPSRGVQRRLATASFGLHRSIYSGSSFYQRLSSVAMTAVCRVMQRLRMLTSMSSVLSKMRTGSGKPQWAATCSGVDCRSSTALTVAPPDFKSSLTRSALFFLHAACSGVRPSRFDKSTIAPDFSNSFAGPDTKRHKRQLASNAREAHSEKATSKPKASKRTKAEGEELKQSRDTTGKSHSSLRCLTVRGVRSWSNAGCGKLVTEEAVQVPPSQQAQAATSVGVGPERAQGWLPRQSRQQYPVAALLKLDGLAELAAQHQTLRMLKQVGAPGKGRAFASSRLDFRNIPHQQQMVTAQQASCSLSVSSTSRRISVSIVGDTGRFRFTRSPRTRLAPRRRRTAEACLVRSGDEFIRNQSDRELQTAEMLLLVTLQDTGSQPVWRQNSCHSRMCLLTACADLGAYAALSSDVARLLRESDAAGRPENEERRRSPSQKHADAVAPVKQTILVTQQRRTTSAARIGFHRHNSIVARPQLHPSARLQRHLPPVQLTARWKHVTEAAAPNGRRVSNIARSPTDCPADCNRELGVPDRHPSAGHPAHSQSEAATHPSTDGSGQGEFLSEFAFEQLQRWPPSPLFTNLPSSSNFSMIRAFAEIQSPNVSESTTASFTLKSELLLSLHQLVVQAASRVRLLTMLYRLVRDKRQLPLRRSAVSSFTRRHCGSFILLLVLVVCILKIGGDALEEHQSLAMTTISHLEADAESEKFLSQFTNMHYGGQKTSELYSDWSDEYEKNFLNMTSGYEHPERIADIAASVLPDKTCRILDVCAGTGLGGAAKRGFDNIDALDGSAGMLEKARQKGIYICIVQEVIGTGPLTKVEKGAYDAIVTSGSFVPGHLGPGQLRVLAGTLKPNGLFCMAMREAYLETDYLRDLQPEMERMQQEGIWKIERCDRMDNYHNGPRSQRSHQLEKTPPDVLLYVRHQSNEADEPLEASEHGLLYVCMQRRSLRLGASGGGAVETGWSALAQEGRQVCNVRERVVVDLDEILGRLAVSHDPLVHSQVLDAHVPVVLGVVQLHDVAEPVALRIDQSLELRSGRSGLVRVSRRWPAEKEGHLDAVPSDVPERSPRSADGRSTTDVLRVAVNRHQRQQVARGAQVIRHAHKVVGLHVTKCRTLEASALAGCALQLLLGDRRTQRLEFSQQL</sequence>
<accession>A0A1I8HD85</accession>
<dbReference type="Proteomes" id="UP000095280">
    <property type="component" value="Unplaced"/>
</dbReference>
<evidence type="ECO:0000256" key="1">
    <source>
        <dbReference type="SAM" id="MobiDB-lite"/>
    </source>
</evidence>
<dbReference type="CDD" id="cd02440">
    <property type="entry name" value="AdoMet_MTases"/>
    <property type="match status" value="1"/>
</dbReference>
<feature type="compositionally biased region" description="Basic and acidic residues" evidence="1">
    <location>
        <begin position="202"/>
        <end position="217"/>
    </location>
</feature>
<protein>
    <submittedName>
        <fullName evidence="3">Methyltransf_25 domain-containing protein</fullName>
    </submittedName>
</protein>